<dbReference type="GO" id="GO:0005524">
    <property type="term" value="F:ATP binding"/>
    <property type="evidence" value="ECO:0007669"/>
    <property type="project" value="UniProtKB-KW"/>
</dbReference>
<dbReference type="CDD" id="cd18597">
    <property type="entry name" value="ABC_6TM_YOR1_D1_like"/>
    <property type="match status" value="1"/>
</dbReference>
<feature type="transmembrane region" description="Helical" evidence="9">
    <location>
        <begin position="198"/>
        <end position="216"/>
    </location>
</feature>
<feature type="domain" description="ABC transporter" evidence="10">
    <location>
        <begin position="558"/>
        <end position="785"/>
    </location>
</feature>
<feature type="transmembrane region" description="Helical" evidence="9">
    <location>
        <begin position="993"/>
        <end position="1010"/>
    </location>
</feature>
<feature type="compositionally biased region" description="Polar residues" evidence="8">
    <location>
        <begin position="23"/>
        <end position="37"/>
    </location>
</feature>
<dbReference type="STRING" id="420778.A0A1S8B9X9"/>
<dbReference type="FunFam" id="3.40.50.300:FF:000997">
    <property type="entry name" value="Multidrug resistance-associated protein 1"/>
    <property type="match status" value="1"/>
</dbReference>
<feature type="transmembrane region" description="Helical" evidence="9">
    <location>
        <begin position="441"/>
        <end position="461"/>
    </location>
</feature>
<feature type="domain" description="ABC transmembrane type-1" evidence="11">
    <location>
        <begin position="858"/>
        <end position="1131"/>
    </location>
</feature>
<feature type="transmembrane region" description="Helical" evidence="9">
    <location>
        <begin position="968"/>
        <end position="987"/>
    </location>
</feature>
<name>A0A1S8B9X9_9PEZI</name>
<organism evidence="12 13">
    <name type="scientific">Diplodia seriata</name>
    <dbReference type="NCBI Taxonomy" id="420778"/>
    <lineage>
        <taxon>Eukaryota</taxon>
        <taxon>Fungi</taxon>
        <taxon>Dikarya</taxon>
        <taxon>Ascomycota</taxon>
        <taxon>Pezizomycotina</taxon>
        <taxon>Dothideomycetes</taxon>
        <taxon>Dothideomycetes incertae sedis</taxon>
        <taxon>Botryosphaeriales</taxon>
        <taxon>Botryosphaeriaceae</taxon>
        <taxon>Diplodia</taxon>
    </lineage>
</organism>
<feature type="region of interest" description="Disordered" evidence="8">
    <location>
        <begin position="289"/>
        <end position="311"/>
    </location>
</feature>
<feature type="region of interest" description="Disordered" evidence="8">
    <location>
        <begin position="790"/>
        <end position="831"/>
    </location>
</feature>
<feature type="domain" description="ABC transporter" evidence="10">
    <location>
        <begin position="1183"/>
        <end position="1416"/>
    </location>
</feature>
<dbReference type="InterPro" id="IPR003593">
    <property type="entry name" value="AAA+_ATPase"/>
</dbReference>
<feature type="region of interest" description="Disordered" evidence="8">
    <location>
        <begin position="541"/>
        <end position="573"/>
    </location>
</feature>
<keyword evidence="6 9" id="KW-1133">Transmembrane helix</keyword>
<gene>
    <name evidence="12" type="ORF">BK809_0000344</name>
</gene>
<dbReference type="InterPro" id="IPR011527">
    <property type="entry name" value="ABC1_TM_dom"/>
</dbReference>
<feature type="region of interest" description="Disordered" evidence="8">
    <location>
        <begin position="254"/>
        <end position="275"/>
    </location>
</feature>
<dbReference type="Pfam" id="PF00005">
    <property type="entry name" value="ABC_tran"/>
    <property type="match status" value="2"/>
</dbReference>
<dbReference type="OrthoDB" id="6500128at2759"/>
<evidence type="ECO:0000259" key="10">
    <source>
        <dbReference type="PROSITE" id="PS50893"/>
    </source>
</evidence>
<feature type="transmembrane region" description="Helical" evidence="9">
    <location>
        <begin position="891"/>
        <end position="917"/>
    </location>
</feature>
<keyword evidence="7 9" id="KW-0472">Membrane</keyword>
<feature type="compositionally biased region" description="Low complexity" evidence="8">
    <location>
        <begin position="8"/>
        <end position="22"/>
    </location>
</feature>
<evidence type="ECO:0000256" key="8">
    <source>
        <dbReference type="SAM" id="MobiDB-lite"/>
    </source>
</evidence>
<dbReference type="InterPro" id="IPR050173">
    <property type="entry name" value="ABC_transporter_C-like"/>
</dbReference>
<evidence type="ECO:0000259" key="11">
    <source>
        <dbReference type="PROSITE" id="PS50929"/>
    </source>
</evidence>
<protein>
    <submittedName>
        <fullName evidence="12">Oligomycin resistance ATP-dependent permease YOR1</fullName>
    </submittedName>
</protein>
<keyword evidence="3 9" id="KW-0812">Transmembrane</keyword>
<feature type="transmembrane region" description="Helical" evidence="9">
    <location>
        <begin position="473"/>
        <end position="498"/>
    </location>
</feature>
<dbReference type="SUPFAM" id="SSF52540">
    <property type="entry name" value="P-loop containing nucleoside triphosphate hydrolases"/>
    <property type="match status" value="2"/>
</dbReference>
<feature type="region of interest" description="Disordered" evidence="8">
    <location>
        <begin position="1"/>
        <end position="59"/>
    </location>
</feature>
<dbReference type="Pfam" id="PF00664">
    <property type="entry name" value="ABC_membrane"/>
    <property type="match status" value="2"/>
</dbReference>
<feature type="compositionally biased region" description="Polar residues" evidence="8">
    <location>
        <begin position="799"/>
        <end position="810"/>
    </location>
</feature>
<dbReference type="InterPro" id="IPR017871">
    <property type="entry name" value="ABC_transporter-like_CS"/>
</dbReference>
<keyword evidence="5" id="KW-0067">ATP-binding</keyword>
<dbReference type="FunFam" id="3.40.50.300:FF:000838">
    <property type="entry name" value="ABC multidrug transporter (Eurofung)"/>
    <property type="match status" value="1"/>
</dbReference>
<dbReference type="InterPro" id="IPR036640">
    <property type="entry name" value="ABC1_TM_sf"/>
</dbReference>
<feature type="transmembrane region" description="Helical" evidence="9">
    <location>
        <begin position="153"/>
        <end position="178"/>
    </location>
</feature>
<proteinExistence type="predicted"/>
<feature type="compositionally biased region" description="Basic and acidic residues" evidence="8">
    <location>
        <begin position="262"/>
        <end position="275"/>
    </location>
</feature>
<evidence type="ECO:0000313" key="13">
    <source>
        <dbReference type="Proteomes" id="UP000190776"/>
    </source>
</evidence>
<feature type="transmembrane region" description="Helical" evidence="9">
    <location>
        <begin position="359"/>
        <end position="377"/>
    </location>
</feature>
<dbReference type="CDD" id="cd03250">
    <property type="entry name" value="ABCC_MRP_domain1"/>
    <property type="match status" value="1"/>
</dbReference>
<evidence type="ECO:0000256" key="5">
    <source>
        <dbReference type="ARBA" id="ARBA00022840"/>
    </source>
</evidence>
<dbReference type="CDD" id="cd18606">
    <property type="entry name" value="ABC_6TM_YOR1_D2_like"/>
    <property type="match status" value="1"/>
</dbReference>
<evidence type="ECO:0000256" key="3">
    <source>
        <dbReference type="ARBA" id="ARBA00022692"/>
    </source>
</evidence>
<dbReference type="Gene3D" id="1.20.1560.10">
    <property type="entry name" value="ABC transporter type 1, transmembrane domain"/>
    <property type="match status" value="2"/>
</dbReference>
<dbReference type="InterPro" id="IPR027417">
    <property type="entry name" value="P-loop_NTPase"/>
</dbReference>
<feature type="domain" description="ABC transmembrane type-1" evidence="11">
    <location>
        <begin position="154"/>
        <end position="499"/>
    </location>
</feature>
<evidence type="ECO:0000256" key="1">
    <source>
        <dbReference type="ARBA" id="ARBA00004141"/>
    </source>
</evidence>
<dbReference type="PROSITE" id="PS50893">
    <property type="entry name" value="ABC_TRANSPORTER_2"/>
    <property type="match status" value="2"/>
</dbReference>
<dbReference type="PANTHER" id="PTHR24223">
    <property type="entry name" value="ATP-BINDING CASSETTE SUB-FAMILY C"/>
    <property type="match status" value="1"/>
</dbReference>
<dbReference type="PANTHER" id="PTHR24223:SF464">
    <property type="entry name" value="ABC-TYPE TRANSPORTER CICA"/>
    <property type="match status" value="1"/>
</dbReference>
<comment type="subcellular location">
    <subcellularLocation>
        <location evidence="1">Membrane</location>
        <topology evidence="1">Multi-pass membrane protein</topology>
    </subcellularLocation>
</comment>
<evidence type="ECO:0000256" key="9">
    <source>
        <dbReference type="SAM" id="Phobius"/>
    </source>
</evidence>
<dbReference type="GO" id="GO:0140359">
    <property type="term" value="F:ABC-type transporter activity"/>
    <property type="evidence" value="ECO:0007669"/>
    <property type="project" value="InterPro"/>
</dbReference>
<dbReference type="PROSITE" id="PS00211">
    <property type="entry name" value="ABC_TRANSPORTER_1"/>
    <property type="match status" value="2"/>
</dbReference>
<keyword evidence="4" id="KW-0547">Nucleotide-binding</keyword>
<dbReference type="CDD" id="cd03244">
    <property type="entry name" value="ABCC_MRP_domain2"/>
    <property type="match status" value="1"/>
</dbReference>
<dbReference type="SMART" id="SM00382">
    <property type="entry name" value="AAA"/>
    <property type="match status" value="2"/>
</dbReference>
<accession>A0A1S8B9X9</accession>
<evidence type="ECO:0000256" key="4">
    <source>
        <dbReference type="ARBA" id="ARBA00022741"/>
    </source>
</evidence>
<feature type="compositionally biased region" description="Basic and acidic residues" evidence="8">
    <location>
        <begin position="811"/>
        <end position="831"/>
    </location>
</feature>
<dbReference type="InterPro" id="IPR003439">
    <property type="entry name" value="ABC_transporter-like_ATP-bd"/>
</dbReference>
<feature type="transmembrane region" description="Helical" evidence="9">
    <location>
        <begin position="329"/>
        <end position="353"/>
    </location>
</feature>
<evidence type="ECO:0000256" key="2">
    <source>
        <dbReference type="ARBA" id="ARBA00022448"/>
    </source>
</evidence>
<evidence type="ECO:0000256" key="6">
    <source>
        <dbReference type="ARBA" id="ARBA00022989"/>
    </source>
</evidence>
<feature type="transmembrane region" description="Helical" evidence="9">
    <location>
        <begin position="1078"/>
        <end position="1097"/>
    </location>
</feature>
<dbReference type="FunFam" id="1.20.1560.10:FF:000010">
    <property type="entry name" value="Multidrug resistance-associated ABC transporter"/>
    <property type="match status" value="1"/>
</dbReference>
<dbReference type="EMBL" id="MSZU01000095">
    <property type="protein sequence ID" value="OMP84337.1"/>
    <property type="molecule type" value="Genomic_DNA"/>
</dbReference>
<keyword evidence="2" id="KW-0813">Transport</keyword>
<feature type="transmembrane region" description="Helical" evidence="9">
    <location>
        <begin position="850"/>
        <end position="871"/>
    </location>
</feature>
<sequence>MKGRRGHSPYSAANSRAAATSATLVNASRHSIANTTSDDGKPTNEYARPPREPWHRKLNPLNWGAMPPVPTERTVCPEHKAGFFSRLTFSWMTPIMAAGYRRPLESNDIWLVNPDRGLDSLSAKFHAAFTNRVRGRHKSPLAAALHDTFKREFWIGGVCVVIASLCQVMVPFVLRYLLDYVEDAYYAAEDDDNQIDGPPLSRGLGLVLVILVMQVMQSTGTNHFMYRGFMVGAQCRGVLVAAIFDKTLTISSRARAGTTPEHAPHDETTPSEEEKQRLATDFFGGQKDPTTGGIKLPSHPHTPAPVPKGGYSNGRITNLMSTDTARIDAAAGMFHLAWTAPIAILLALAILLVNLTYSAVAGFSLVFFGIPALTLAIKSLMSRRKQINTVTDQRVSWTQEVLRSIRFVKYHAWEAAFLERLRGLRKTETAMVAKLLTTRNAINAVSVSLPIFAAMLSFIVYSVTGHALSAAPVFSSLALFNALRVPFTLLPVVISQVADAFQAMKRIQDFLLAEDHQDGIIWDENAPYGVDVRDADFVWEKAPGREDAEEEEQLSKRKKGKEVEKRPHTADSVIQPPFGMQGVNFSVGRGELLAVIGSVGSGKTSLLSALAGEMRKTRGSFTMGGSRAFCPQDAWIQNTTLRDNIIFGTEMRPEWYERVISGCCLKADIARMPAGEDTEIGERGVNVSGGQRQRMSLARAIYSDSDIIIMDDPLSAVDAHVGRHMFEQAICGLLKGRCRILATHQLHVLDRCDRILWLDEGRIKTIDTYDNLIKHDADFRALLVSTMSEKGGDKGKMQRQPTVKATQEQQAAHDDGGDKKEQGTLTSEEERAEGSVPWSVYKAYIRSSGYLVFGLIPLILLVLAQGANTLTSLWLSWWTSSRFDISRGQYIAIYVVLGLIQATLIFAFSAAVSLLGARASRTMLDRATTKAINAPQSFHDAQPLGRLVNRFSKDVDVMDNQLPDALRMFLYTLAIIASVFALLIFYFPWFAVALGPLATLFLLATAYYRASARHIKRHEAVLRGVLFARFGESVSGIASIRAYAAQRRFSAAVRAAVDDMNAAYYLTFGNQRWLATRVDVVAAAVVVTVGLLVVLMRDAVVPATSGVVLSYVLSIVQMMQLLVRQLAEVENAMNSTERLHAFAALETEEPDPSSSSSSSRPLCTSPCCVPTIPPPSWPHAGAISLNNVSMRYRADLPLVLRNLTLAIAGGEKLAIVGRTGAGKSSITSALFRLVSPLATGQITIDGLDIARVPLKTLRARLGIIPQDPTLFAGTVRTNLDPFGEHADLALWGALRAAGLSSDAGGVRLDDAVEEEGANFSAGQRQMLALARALVRDSRIVVCDEATSSVDLETDARIQRAMREAFRGKTVVTIAHRLRTVVGSDRVVVMDRGSIAEVGRPVELWMKGGIFRGMCDKSGIEKSDFERAADEALGAAGGVDELLRPLPRARVRGSVRSNRARWSQLRMSGTEDGDGQGWNLNELLDGVFRTEWRI</sequence>
<feature type="compositionally biased region" description="Basic and acidic residues" evidence="8">
    <location>
        <begin position="38"/>
        <end position="55"/>
    </location>
</feature>
<dbReference type="PROSITE" id="PS50929">
    <property type="entry name" value="ABC_TM1F"/>
    <property type="match status" value="2"/>
</dbReference>
<dbReference type="SUPFAM" id="SSF90123">
    <property type="entry name" value="ABC transporter transmembrane region"/>
    <property type="match status" value="2"/>
</dbReference>
<dbReference type="GO" id="GO:0016020">
    <property type="term" value="C:membrane"/>
    <property type="evidence" value="ECO:0007669"/>
    <property type="project" value="UniProtKB-SubCell"/>
</dbReference>
<dbReference type="Proteomes" id="UP000190776">
    <property type="component" value="Unassembled WGS sequence"/>
</dbReference>
<evidence type="ECO:0000256" key="7">
    <source>
        <dbReference type="ARBA" id="ARBA00023136"/>
    </source>
</evidence>
<dbReference type="GO" id="GO:0016887">
    <property type="term" value="F:ATP hydrolysis activity"/>
    <property type="evidence" value="ECO:0007669"/>
    <property type="project" value="InterPro"/>
</dbReference>
<comment type="caution">
    <text evidence="12">The sequence shown here is derived from an EMBL/GenBank/DDBJ whole genome shotgun (WGS) entry which is preliminary data.</text>
</comment>
<reference evidence="12 13" key="1">
    <citation type="submission" date="2017-01" db="EMBL/GenBank/DDBJ databases">
        <title>Draft genome sequence of Diplodia seriata F98.1, a fungal species involved in grapevine trunk diseases.</title>
        <authorList>
            <person name="Robert-Siegwald G."/>
            <person name="Vallet J."/>
            <person name="Abou-Mansour E."/>
            <person name="Xu J."/>
            <person name="Rey P."/>
            <person name="Bertsch C."/>
            <person name="Rego C."/>
            <person name="Larignon P."/>
            <person name="Fontaine F."/>
            <person name="Lebrun M.-H."/>
        </authorList>
    </citation>
    <scope>NUCLEOTIDE SEQUENCE [LARGE SCALE GENOMIC DNA]</scope>
    <source>
        <strain evidence="12 13">F98.1</strain>
    </source>
</reference>
<dbReference type="Gene3D" id="3.40.50.300">
    <property type="entry name" value="P-loop containing nucleotide triphosphate hydrolases"/>
    <property type="match status" value="2"/>
</dbReference>
<evidence type="ECO:0000313" key="12">
    <source>
        <dbReference type="EMBL" id="OMP84337.1"/>
    </source>
</evidence>